<reference evidence="1" key="1">
    <citation type="submission" date="2020-01" db="EMBL/GenBank/DDBJ databases">
        <authorList>
            <person name="Mishra B."/>
        </authorList>
    </citation>
    <scope>NUCLEOTIDE SEQUENCE [LARGE SCALE GENOMIC DNA]</scope>
</reference>
<dbReference type="AlphaFoldDB" id="A0A6D2JNI1"/>
<evidence type="ECO:0000313" key="2">
    <source>
        <dbReference type="Proteomes" id="UP000467841"/>
    </source>
</evidence>
<accession>A0A6D2JNI1</accession>
<sequence length="134" mass="15515">MEEALLLIETRIEELRETVAWGEDYMDGVEERMENKLANRRTAIENIPDQYVRESSGQRLEENWSRYGIDLLHARTMHQSTELVIEGVLTDIEEIAEDENATVLDFAPLATRILNAYSTLNGVTETLQAWELRF</sequence>
<dbReference type="Proteomes" id="UP000467841">
    <property type="component" value="Unassembled WGS sequence"/>
</dbReference>
<comment type="caution">
    <text evidence="1">The sequence shown here is derived from an EMBL/GenBank/DDBJ whole genome shotgun (WGS) entry which is preliminary data.</text>
</comment>
<proteinExistence type="predicted"/>
<evidence type="ECO:0000313" key="1">
    <source>
        <dbReference type="EMBL" id="CAA7043221.1"/>
    </source>
</evidence>
<protein>
    <submittedName>
        <fullName evidence="1">Uncharacterized protein</fullName>
    </submittedName>
</protein>
<organism evidence="1 2">
    <name type="scientific">Microthlaspi erraticum</name>
    <dbReference type="NCBI Taxonomy" id="1685480"/>
    <lineage>
        <taxon>Eukaryota</taxon>
        <taxon>Viridiplantae</taxon>
        <taxon>Streptophyta</taxon>
        <taxon>Embryophyta</taxon>
        <taxon>Tracheophyta</taxon>
        <taxon>Spermatophyta</taxon>
        <taxon>Magnoliopsida</taxon>
        <taxon>eudicotyledons</taxon>
        <taxon>Gunneridae</taxon>
        <taxon>Pentapetalae</taxon>
        <taxon>rosids</taxon>
        <taxon>malvids</taxon>
        <taxon>Brassicales</taxon>
        <taxon>Brassicaceae</taxon>
        <taxon>Coluteocarpeae</taxon>
        <taxon>Microthlaspi</taxon>
    </lineage>
</organism>
<gene>
    <name evidence="1" type="ORF">MERR_LOCUS30456</name>
</gene>
<name>A0A6D2JNI1_9BRAS</name>
<dbReference type="EMBL" id="CACVBM020001274">
    <property type="protein sequence ID" value="CAA7043221.1"/>
    <property type="molecule type" value="Genomic_DNA"/>
</dbReference>
<keyword evidence="2" id="KW-1185">Reference proteome</keyword>